<accession>A0A0A8ZDT2</accession>
<protein>
    <submittedName>
        <fullName evidence="1">Uncharacterized protein</fullName>
    </submittedName>
</protein>
<evidence type="ECO:0000313" key="1">
    <source>
        <dbReference type="EMBL" id="JAD36966.1"/>
    </source>
</evidence>
<reference evidence="1" key="2">
    <citation type="journal article" date="2015" name="Data Brief">
        <title>Shoot transcriptome of the giant reed, Arundo donax.</title>
        <authorList>
            <person name="Barrero R.A."/>
            <person name="Guerrero F.D."/>
            <person name="Moolhuijzen P."/>
            <person name="Goolsby J.A."/>
            <person name="Tidwell J."/>
            <person name="Bellgard S.E."/>
            <person name="Bellgard M.I."/>
        </authorList>
    </citation>
    <scope>NUCLEOTIDE SEQUENCE</scope>
    <source>
        <tissue evidence="1">Shoot tissue taken approximately 20 cm above the soil surface</tissue>
    </source>
</reference>
<dbReference type="AlphaFoldDB" id="A0A0A8ZDT2"/>
<proteinExistence type="predicted"/>
<sequence>MHVVQQLRIFLAIIVNLLLHPTEYRSSFLLRTTLFVGWRDYVNFEVDSLIVICIPCDFLYSYKFNASTLASHLISLNQMFI</sequence>
<name>A0A0A8ZDT2_ARUDO</name>
<reference evidence="1" key="1">
    <citation type="submission" date="2014-09" db="EMBL/GenBank/DDBJ databases">
        <authorList>
            <person name="Magalhaes I.L.F."/>
            <person name="Oliveira U."/>
            <person name="Santos F.R."/>
            <person name="Vidigal T.H.D.A."/>
            <person name="Brescovit A.D."/>
            <person name="Santos A.J."/>
        </authorList>
    </citation>
    <scope>NUCLEOTIDE SEQUENCE</scope>
    <source>
        <tissue evidence="1">Shoot tissue taken approximately 20 cm above the soil surface</tissue>
    </source>
</reference>
<dbReference type="EMBL" id="GBRH01260929">
    <property type="protein sequence ID" value="JAD36966.1"/>
    <property type="molecule type" value="Transcribed_RNA"/>
</dbReference>
<organism evidence="1">
    <name type="scientific">Arundo donax</name>
    <name type="common">Giant reed</name>
    <name type="synonym">Donax arundinaceus</name>
    <dbReference type="NCBI Taxonomy" id="35708"/>
    <lineage>
        <taxon>Eukaryota</taxon>
        <taxon>Viridiplantae</taxon>
        <taxon>Streptophyta</taxon>
        <taxon>Embryophyta</taxon>
        <taxon>Tracheophyta</taxon>
        <taxon>Spermatophyta</taxon>
        <taxon>Magnoliopsida</taxon>
        <taxon>Liliopsida</taxon>
        <taxon>Poales</taxon>
        <taxon>Poaceae</taxon>
        <taxon>PACMAD clade</taxon>
        <taxon>Arundinoideae</taxon>
        <taxon>Arundineae</taxon>
        <taxon>Arundo</taxon>
    </lineage>
</organism>